<proteinExistence type="predicted"/>
<comment type="caution">
    <text evidence="1">The sequence shown here is derived from an EMBL/GenBank/DDBJ whole genome shotgun (WGS) entry which is preliminary data.</text>
</comment>
<name>A0A9D5B110_PEA</name>
<reference evidence="1 2" key="1">
    <citation type="journal article" date="2022" name="Nat. Genet.">
        <title>Improved pea reference genome and pan-genome highlight genomic features and evolutionary characteristics.</title>
        <authorList>
            <person name="Yang T."/>
            <person name="Liu R."/>
            <person name="Luo Y."/>
            <person name="Hu S."/>
            <person name="Wang D."/>
            <person name="Wang C."/>
            <person name="Pandey M.K."/>
            <person name="Ge S."/>
            <person name="Xu Q."/>
            <person name="Li N."/>
            <person name="Li G."/>
            <person name="Huang Y."/>
            <person name="Saxena R.K."/>
            <person name="Ji Y."/>
            <person name="Li M."/>
            <person name="Yan X."/>
            <person name="He Y."/>
            <person name="Liu Y."/>
            <person name="Wang X."/>
            <person name="Xiang C."/>
            <person name="Varshney R.K."/>
            <person name="Ding H."/>
            <person name="Gao S."/>
            <person name="Zong X."/>
        </authorList>
    </citation>
    <scope>NUCLEOTIDE SEQUENCE [LARGE SCALE GENOMIC DNA]</scope>
    <source>
        <strain evidence="1 2">cv. Zhongwan 6</strain>
    </source>
</reference>
<dbReference type="Proteomes" id="UP001058974">
    <property type="component" value="Chromosome 3"/>
</dbReference>
<sequence>MYANDILIFCIAKTSNIKTLKSIFKDYSSVSSQNINLSKSSLFYGSISSRKINKLIRLTGFQHGIIPFNYLGVPLFKGTVKKYFLSPIVDRYLSKLSRWKVYCLSMDDRLTLVKSIIHGMLAQSINI</sequence>
<protein>
    <recommendedName>
        <fullName evidence="3">Reverse transcriptase</fullName>
    </recommendedName>
</protein>
<evidence type="ECO:0008006" key="3">
    <source>
        <dbReference type="Google" id="ProtNLM"/>
    </source>
</evidence>
<dbReference type="PANTHER" id="PTHR33116">
    <property type="entry name" value="REVERSE TRANSCRIPTASE ZINC-BINDING DOMAIN-CONTAINING PROTEIN-RELATED-RELATED"/>
    <property type="match status" value="1"/>
</dbReference>
<keyword evidence="2" id="KW-1185">Reference proteome</keyword>
<evidence type="ECO:0000313" key="2">
    <source>
        <dbReference type="Proteomes" id="UP001058974"/>
    </source>
</evidence>
<dbReference type="EMBL" id="JAMSHJ010000003">
    <property type="protein sequence ID" value="KAI5425814.1"/>
    <property type="molecule type" value="Genomic_DNA"/>
</dbReference>
<dbReference type="Gramene" id="Psat03G0158100-T1">
    <property type="protein sequence ID" value="KAI5425814.1"/>
    <property type="gene ID" value="KIW84_031581"/>
</dbReference>
<evidence type="ECO:0000313" key="1">
    <source>
        <dbReference type="EMBL" id="KAI5425814.1"/>
    </source>
</evidence>
<accession>A0A9D5B110</accession>
<dbReference type="AlphaFoldDB" id="A0A9D5B110"/>
<gene>
    <name evidence="1" type="ORF">KIW84_031581</name>
</gene>
<dbReference type="PANTHER" id="PTHR33116:SF80">
    <property type="entry name" value="REVERSE TRANSCRIPTASE ZINC-BINDING DOMAIN-CONTAINING PROTEIN"/>
    <property type="match status" value="1"/>
</dbReference>
<organism evidence="1 2">
    <name type="scientific">Pisum sativum</name>
    <name type="common">Garden pea</name>
    <name type="synonym">Lathyrus oleraceus</name>
    <dbReference type="NCBI Taxonomy" id="3888"/>
    <lineage>
        <taxon>Eukaryota</taxon>
        <taxon>Viridiplantae</taxon>
        <taxon>Streptophyta</taxon>
        <taxon>Embryophyta</taxon>
        <taxon>Tracheophyta</taxon>
        <taxon>Spermatophyta</taxon>
        <taxon>Magnoliopsida</taxon>
        <taxon>eudicotyledons</taxon>
        <taxon>Gunneridae</taxon>
        <taxon>Pentapetalae</taxon>
        <taxon>rosids</taxon>
        <taxon>fabids</taxon>
        <taxon>Fabales</taxon>
        <taxon>Fabaceae</taxon>
        <taxon>Papilionoideae</taxon>
        <taxon>50 kb inversion clade</taxon>
        <taxon>NPAAA clade</taxon>
        <taxon>Hologalegina</taxon>
        <taxon>IRL clade</taxon>
        <taxon>Fabeae</taxon>
        <taxon>Lathyrus</taxon>
    </lineage>
</organism>